<sequence length="736" mass="75902">MDGPRLAGFAAVALATVAIVGNLIAVPIMLNKTTLISRRVQGGMTEFKTMSDRAWAEMMTIRTLQDNSIVVDRSRRQSGYDNSAVGVNNAGNNEHQPASVEQPTVGASSVESGGTTGTSQSSGCPPGPPGPSGQPGTDGEDGDPGEDGNPGMSTEEMAKKDECIVCPPGPRGPVGAPGPDGPLGGKGEKGEPGPAGADGYEGEAGETGFAGDKGTAGKPGKKGPNGLPAPGGQGKPGPKGAPGPIGRAGEQGPRGTKNFVYGLPGVPGKNGTQGMDGIGGKVGPRGPRGPLGEPGSDAQYCPCPREFEYIDKNGQHQKYTEEKNGPAQPTYSGNGYGPAPPGNSGGYNNPAPPTNTGHNNPAPPANTGHNGLAPPTNTGRHSNPAPPGNTGGYNGPAPQVYGEQSYQPPAALPPTANGPRQPLSVNNGNGQDQSSFSQDRALGAKIETSAEGVAADRQQQTLTVDLSLSHSETAHRLTVPTFQQQPTGEQDTNQQEQPDGLHELQGGIRPRESQEETQSPEAVVEPEAGDGANADENEQLTASEEAGNDQFTKPPRKFIYVTKRPPFVYPTHPPDAARANVVDRQQPLQPWELQVQQHAAPQIQAGQRPLQPSSFGNAPPGPSFADSIHQPTNQLNNPVAVPVNNPTPVQSQQQAPWQQPSSPNGVPVAAHSLAPPQQQKPLLPSDQIVGAPSLGIAAPASPPGVRPPNFPAQQGTQFNIDFGRNNGQQVGIFPTK</sequence>
<protein>
    <submittedName>
        <fullName evidence="5">Nematode cuticle collagen N-terminal domain-containing protein</fullName>
    </submittedName>
</protein>
<dbReference type="Pfam" id="PF01484">
    <property type="entry name" value="Col_cuticle_N"/>
    <property type="match status" value="1"/>
</dbReference>
<dbReference type="AlphaFoldDB" id="A0A914VVU1"/>
<keyword evidence="1" id="KW-0677">Repeat</keyword>
<reference evidence="5" key="1">
    <citation type="submission" date="2022-11" db="UniProtKB">
        <authorList>
            <consortium name="WormBaseParasite"/>
        </authorList>
    </citation>
    <scope>IDENTIFICATION</scope>
</reference>
<dbReference type="Proteomes" id="UP000887566">
    <property type="component" value="Unplaced"/>
</dbReference>
<feature type="domain" description="Nematode cuticle collagen N-terminal" evidence="3">
    <location>
        <begin position="6"/>
        <end position="58"/>
    </location>
</feature>
<keyword evidence="4" id="KW-1185">Reference proteome</keyword>
<dbReference type="GO" id="GO:0042302">
    <property type="term" value="F:structural constituent of cuticle"/>
    <property type="evidence" value="ECO:0007669"/>
    <property type="project" value="InterPro"/>
</dbReference>
<dbReference type="InterPro" id="IPR002486">
    <property type="entry name" value="Col_cuticle_N"/>
</dbReference>
<dbReference type="PANTHER" id="PTHR24637:SF334">
    <property type="entry name" value="NEMATODE CUTICLE COLLAGEN N-TERMINAL DOMAIN-CONTAINING PROTEIN"/>
    <property type="match status" value="1"/>
</dbReference>
<evidence type="ECO:0000256" key="1">
    <source>
        <dbReference type="ARBA" id="ARBA00022737"/>
    </source>
</evidence>
<feature type="compositionally biased region" description="Polar residues" evidence="2">
    <location>
        <begin position="423"/>
        <end position="438"/>
    </location>
</feature>
<evidence type="ECO:0000256" key="2">
    <source>
        <dbReference type="SAM" id="MobiDB-lite"/>
    </source>
</evidence>
<feature type="compositionally biased region" description="Polar residues" evidence="2">
    <location>
        <begin position="94"/>
        <end position="111"/>
    </location>
</feature>
<feature type="compositionally biased region" description="Polar residues" evidence="2">
    <location>
        <begin position="711"/>
        <end position="729"/>
    </location>
</feature>
<feature type="compositionally biased region" description="Low complexity" evidence="2">
    <location>
        <begin position="238"/>
        <end position="248"/>
    </location>
</feature>
<feature type="compositionally biased region" description="Low complexity" evidence="2">
    <location>
        <begin position="284"/>
        <end position="295"/>
    </location>
</feature>
<feature type="compositionally biased region" description="Polar residues" evidence="2">
    <location>
        <begin position="480"/>
        <end position="497"/>
    </location>
</feature>
<organism evidence="4 5">
    <name type="scientific">Plectus sambesii</name>
    <dbReference type="NCBI Taxonomy" id="2011161"/>
    <lineage>
        <taxon>Eukaryota</taxon>
        <taxon>Metazoa</taxon>
        <taxon>Ecdysozoa</taxon>
        <taxon>Nematoda</taxon>
        <taxon>Chromadorea</taxon>
        <taxon>Plectida</taxon>
        <taxon>Plectina</taxon>
        <taxon>Plectoidea</taxon>
        <taxon>Plectidae</taxon>
        <taxon>Plectus</taxon>
    </lineage>
</organism>
<feature type="compositionally biased region" description="Pro residues" evidence="2">
    <location>
        <begin position="700"/>
        <end position="710"/>
    </location>
</feature>
<feature type="compositionally biased region" description="Gly residues" evidence="2">
    <location>
        <begin position="274"/>
        <end position="283"/>
    </location>
</feature>
<feature type="compositionally biased region" description="Polar residues" evidence="2">
    <location>
        <begin position="457"/>
        <end position="471"/>
    </location>
</feature>
<evidence type="ECO:0000313" key="4">
    <source>
        <dbReference type="Proteomes" id="UP000887566"/>
    </source>
</evidence>
<evidence type="ECO:0000313" key="5">
    <source>
        <dbReference type="WBParaSite" id="PSAMB.scaffold2667size21928.g18696.t1"/>
    </source>
</evidence>
<feature type="compositionally biased region" description="Low complexity" evidence="2">
    <location>
        <begin position="673"/>
        <end position="684"/>
    </location>
</feature>
<feature type="compositionally biased region" description="Low complexity" evidence="2">
    <location>
        <begin position="636"/>
        <end position="663"/>
    </location>
</feature>
<accession>A0A914VVU1</accession>
<feature type="region of interest" description="Disordered" evidence="2">
    <location>
        <begin position="317"/>
        <end position="736"/>
    </location>
</feature>
<proteinExistence type="predicted"/>
<dbReference type="SMART" id="SM01088">
    <property type="entry name" value="Col_cuticle_N"/>
    <property type="match status" value="1"/>
</dbReference>
<evidence type="ECO:0000259" key="3">
    <source>
        <dbReference type="SMART" id="SM01088"/>
    </source>
</evidence>
<name>A0A914VVU1_9BILA</name>
<dbReference type="PANTHER" id="PTHR24637">
    <property type="entry name" value="COLLAGEN"/>
    <property type="match status" value="1"/>
</dbReference>
<feature type="compositionally biased region" description="Low complexity" evidence="2">
    <location>
        <begin position="84"/>
        <end position="93"/>
    </location>
</feature>
<feature type="compositionally biased region" description="Low complexity" evidence="2">
    <location>
        <begin position="206"/>
        <end position="228"/>
    </location>
</feature>
<dbReference type="WBParaSite" id="PSAMB.scaffold2667size21928.g18696.t1">
    <property type="protein sequence ID" value="PSAMB.scaffold2667size21928.g18696.t1"/>
    <property type="gene ID" value="PSAMB.scaffold2667size21928.g18696"/>
</dbReference>
<feature type="region of interest" description="Disordered" evidence="2">
    <location>
        <begin position="73"/>
        <end position="302"/>
    </location>
</feature>